<evidence type="ECO:0000313" key="2">
    <source>
        <dbReference type="EMBL" id="OGZ11766.1"/>
    </source>
</evidence>
<gene>
    <name evidence="2" type="ORF">A3C93_02415</name>
</gene>
<keyword evidence="1" id="KW-0812">Transmembrane</keyword>
<evidence type="ECO:0000256" key="1">
    <source>
        <dbReference type="SAM" id="Phobius"/>
    </source>
</evidence>
<dbReference type="AlphaFoldDB" id="A0A1G2DDV6"/>
<sequence>MKYLIYILPVLIIALFAYLFFGMEQGAKNVDQSADTTRPTETGWEVKTDDQGGVTVKVTPQAFGGDVLEWRFGVVFETHSGSLDQDLMLSATLSDEKGNVYKPVAWEGAGPGGHHREGVLVFRAITPTPPFVELKITNVDGVPERSFRWSTQ</sequence>
<keyword evidence="1" id="KW-0472">Membrane</keyword>
<dbReference type="STRING" id="1798664.A3C93_02415"/>
<accession>A0A1G2DDV6</accession>
<proteinExistence type="predicted"/>
<dbReference type="Proteomes" id="UP000178636">
    <property type="component" value="Unassembled WGS sequence"/>
</dbReference>
<dbReference type="EMBL" id="MHLO01000029">
    <property type="protein sequence ID" value="OGZ11766.1"/>
    <property type="molecule type" value="Genomic_DNA"/>
</dbReference>
<evidence type="ECO:0000313" key="3">
    <source>
        <dbReference type="Proteomes" id="UP000178636"/>
    </source>
</evidence>
<organism evidence="2 3">
    <name type="scientific">Candidatus Lloydbacteria bacterium RIFCSPHIGHO2_02_FULL_54_17</name>
    <dbReference type="NCBI Taxonomy" id="1798664"/>
    <lineage>
        <taxon>Bacteria</taxon>
        <taxon>Candidatus Lloydiibacteriota</taxon>
    </lineage>
</organism>
<reference evidence="2 3" key="1">
    <citation type="journal article" date="2016" name="Nat. Commun.">
        <title>Thousands of microbial genomes shed light on interconnected biogeochemical processes in an aquifer system.</title>
        <authorList>
            <person name="Anantharaman K."/>
            <person name="Brown C.T."/>
            <person name="Hug L.A."/>
            <person name="Sharon I."/>
            <person name="Castelle C.J."/>
            <person name="Probst A.J."/>
            <person name="Thomas B.C."/>
            <person name="Singh A."/>
            <person name="Wilkins M.J."/>
            <person name="Karaoz U."/>
            <person name="Brodie E.L."/>
            <person name="Williams K.H."/>
            <person name="Hubbard S.S."/>
            <person name="Banfield J.F."/>
        </authorList>
    </citation>
    <scope>NUCLEOTIDE SEQUENCE [LARGE SCALE GENOMIC DNA]</scope>
</reference>
<protein>
    <recommendedName>
        <fullName evidence="4">DUF4352 domain-containing protein</fullName>
    </recommendedName>
</protein>
<keyword evidence="1" id="KW-1133">Transmembrane helix</keyword>
<name>A0A1G2DDV6_9BACT</name>
<comment type="caution">
    <text evidence="2">The sequence shown here is derived from an EMBL/GenBank/DDBJ whole genome shotgun (WGS) entry which is preliminary data.</text>
</comment>
<feature type="transmembrane region" description="Helical" evidence="1">
    <location>
        <begin position="6"/>
        <end position="23"/>
    </location>
</feature>
<evidence type="ECO:0008006" key="4">
    <source>
        <dbReference type="Google" id="ProtNLM"/>
    </source>
</evidence>